<dbReference type="eggNOG" id="COG0395">
    <property type="taxonomic scope" value="Bacteria"/>
</dbReference>
<organism evidence="9 10">
    <name type="scientific">Catonella morbi ATCC 51271</name>
    <dbReference type="NCBI Taxonomy" id="592026"/>
    <lineage>
        <taxon>Bacteria</taxon>
        <taxon>Bacillati</taxon>
        <taxon>Bacillota</taxon>
        <taxon>Clostridia</taxon>
        <taxon>Lachnospirales</taxon>
        <taxon>Lachnospiraceae</taxon>
        <taxon>Catonella</taxon>
    </lineage>
</organism>
<feature type="transmembrane region" description="Helical" evidence="7">
    <location>
        <begin position="122"/>
        <end position="141"/>
    </location>
</feature>
<comment type="subcellular location">
    <subcellularLocation>
        <location evidence="1 7">Cell membrane</location>
        <topology evidence="1 7">Multi-pass membrane protein</topology>
    </subcellularLocation>
</comment>
<gene>
    <name evidence="9" type="ORF">GCWU0000282_000215</name>
</gene>
<evidence type="ECO:0000256" key="5">
    <source>
        <dbReference type="ARBA" id="ARBA00022989"/>
    </source>
</evidence>
<keyword evidence="5 7" id="KW-1133">Transmembrane helix</keyword>
<dbReference type="EMBL" id="ACIL03000003">
    <property type="protein sequence ID" value="ESL04501.1"/>
    <property type="molecule type" value="Genomic_DNA"/>
</dbReference>
<dbReference type="InterPro" id="IPR035906">
    <property type="entry name" value="MetI-like_sf"/>
</dbReference>
<sequence length="310" mass="34208">MKAADRIIVSKTNKIKQSLGDKIIQSFIILIILALCLVIILPCINVLALSFNDGADAAKGGVYFFPRIFTLENFKQVFSDGSIMKAYKYTIMRVVIGTFLTLCVTSLAAFALKEKNLPGVKLITILITFTMLFGGGMIPTYVQYKNLNLLNNFWVYVIPSLVSVTYLLMMRAYFEGIPSSLEESAKLDGCGYFGIYFRIILPLSKPVIAVIGLYTAVNHWNDWFSGAFYMTSSEKWPVQTVLQQMLARAMSAAQKDITSVAQALIQGANTVTSDSLKMAAVVITTVPILLIYPFVQKYFASGIMIGAVKG</sequence>
<feature type="domain" description="ABC transmembrane type-1" evidence="8">
    <location>
        <begin position="87"/>
        <end position="295"/>
    </location>
</feature>
<dbReference type="GO" id="GO:0055085">
    <property type="term" value="P:transmembrane transport"/>
    <property type="evidence" value="ECO:0007669"/>
    <property type="project" value="InterPro"/>
</dbReference>
<reference evidence="9 10" key="1">
    <citation type="submission" date="2013-06" db="EMBL/GenBank/DDBJ databases">
        <authorList>
            <person name="Weinstock G."/>
            <person name="Sodergren E."/>
            <person name="Clifton S."/>
            <person name="Fulton L."/>
            <person name="Fulton B."/>
            <person name="Courtney L."/>
            <person name="Fronick C."/>
            <person name="Harrison M."/>
            <person name="Strong C."/>
            <person name="Farmer C."/>
            <person name="Delahaunty K."/>
            <person name="Markovic C."/>
            <person name="Hall O."/>
            <person name="Minx P."/>
            <person name="Tomlinson C."/>
            <person name="Mitreva M."/>
            <person name="Nelson J."/>
            <person name="Hou S."/>
            <person name="Wollam A."/>
            <person name="Pepin K.H."/>
            <person name="Johnson M."/>
            <person name="Bhonagiri V."/>
            <person name="Nash W.E."/>
            <person name="Warren W."/>
            <person name="Chinwalla A."/>
            <person name="Mardis E.R."/>
            <person name="Wilson R.K."/>
        </authorList>
    </citation>
    <scope>NUCLEOTIDE SEQUENCE [LARGE SCALE GENOMIC DNA]</scope>
    <source>
        <strain evidence="9 10">ATCC 51271</strain>
    </source>
</reference>
<keyword evidence="10" id="KW-1185">Reference proteome</keyword>
<evidence type="ECO:0000256" key="6">
    <source>
        <dbReference type="ARBA" id="ARBA00023136"/>
    </source>
</evidence>
<comment type="caution">
    <text evidence="9">The sequence shown here is derived from an EMBL/GenBank/DDBJ whole genome shotgun (WGS) entry which is preliminary data.</text>
</comment>
<feature type="transmembrane region" description="Helical" evidence="7">
    <location>
        <begin position="278"/>
        <end position="295"/>
    </location>
</feature>
<feature type="transmembrane region" description="Helical" evidence="7">
    <location>
        <begin position="153"/>
        <end position="174"/>
    </location>
</feature>
<dbReference type="CDD" id="cd06261">
    <property type="entry name" value="TM_PBP2"/>
    <property type="match status" value="1"/>
</dbReference>
<accession>V2YA09</accession>
<feature type="transmembrane region" description="Helical" evidence="7">
    <location>
        <begin position="23"/>
        <end position="48"/>
    </location>
</feature>
<keyword evidence="3" id="KW-1003">Cell membrane</keyword>
<dbReference type="Proteomes" id="UP000018227">
    <property type="component" value="Unassembled WGS sequence"/>
</dbReference>
<dbReference type="RefSeq" id="WP_023353119.1">
    <property type="nucleotide sequence ID" value="NZ_KI535366.1"/>
</dbReference>
<evidence type="ECO:0000256" key="2">
    <source>
        <dbReference type="ARBA" id="ARBA00022448"/>
    </source>
</evidence>
<dbReference type="STRING" id="592026.GCWU0000282_000215"/>
<evidence type="ECO:0000256" key="1">
    <source>
        <dbReference type="ARBA" id="ARBA00004651"/>
    </source>
</evidence>
<dbReference type="Gene3D" id="1.10.3720.10">
    <property type="entry name" value="MetI-like"/>
    <property type="match status" value="1"/>
</dbReference>
<dbReference type="PANTHER" id="PTHR43744:SF9">
    <property type="entry name" value="POLYGALACTURONAN_RHAMNOGALACTURONAN TRANSPORT SYSTEM PERMEASE PROTEIN YTCP"/>
    <property type="match status" value="1"/>
</dbReference>
<dbReference type="GO" id="GO:0005886">
    <property type="term" value="C:plasma membrane"/>
    <property type="evidence" value="ECO:0007669"/>
    <property type="project" value="UniProtKB-SubCell"/>
</dbReference>
<dbReference type="InterPro" id="IPR000515">
    <property type="entry name" value="MetI-like"/>
</dbReference>
<feature type="transmembrane region" description="Helical" evidence="7">
    <location>
        <begin position="195"/>
        <end position="217"/>
    </location>
</feature>
<dbReference type="HOGENOM" id="CLU_016047_1_0_9"/>
<feature type="transmembrane region" description="Helical" evidence="7">
    <location>
        <begin position="91"/>
        <end position="110"/>
    </location>
</feature>
<comment type="similarity">
    <text evidence="7">Belongs to the binding-protein-dependent transport system permease family.</text>
</comment>
<dbReference type="Pfam" id="PF00528">
    <property type="entry name" value="BPD_transp_1"/>
    <property type="match status" value="1"/>
</dbReference>
<dbReference type="PANTHER" id="PTHR43744">
    <property type="entry name" value="ABC TRANSPORTER PERMEASE PROTEIN MG189-RELATED-RELATED"/>
    <property type="match status" value="1"/>
</dbReference>
<protein>
    <recommendedName>
        <fullName evidence="8">ABC transmembrane type-1 domain-containing protein</fullName>
    </recommendedName>
</protein>
<dbReference type="SUPFAM" id="SSF161098">
    <property type="entry name" value="MetI-like"/>
    <property type="match status" value="1"/>
</dbReference>
<evidence type="ECO:0000259" key="8">
    <source>
        <dbReference type="PROSITE" id="PS50928"/>
    </source>
</evidence>
<evidence type="ECO:0000313" key="9">
    <source>
        <dbReference type="EMBL" id="ESL04501.1"/>
    </source>
</evidence>
<evidence type="ECO:0000256" key="4">
    <source>
        <dbReference type="ARBA" id="ARBA00022692"/>
    </source>
</evidence>
<dbReference type="PROSITE" id="PS50928">
    <property type="entry name" value="ABC_TM1"/>
    <property type="match status" value="1"/>
</dbReference>
<evidence type="ECO:0000256" key="3">
    <source>
        <dbReference type="ARBA" id="ARBA00022475"/>
    </source>
</evidence>
<keyword evidence="4 7" id="KW-0812">Transmembrane</keyword>
<evidence type="ECO:0000313" key="10">
    <source>
        <dbReference type="Proteomes" id="UP000018227"/>
    </source>
</evidence>
<name>V2YA09_9FIRM</name>
<evidence type="ECO:0000256" key="7">
    <source>
        <dbReference type="RuleBase" id="RU363032"/>
    </source>
</evidence>
<keyword evidence="6 7" id="KW-0472">Membrane</keyword>
<keyword evidence="2 7" id="KW-0813">Transport</keyword>
<proteinExistence type="inferred from homology"/>
<dbReference type="AlphaFoldDB" id="V2YA09"/>